<dbReference type="SUPFAM" id="SSF53474">
    <property type="entry name" value="alpha/beta-Hydrolases"/>
    <property type="match status" value="1"/>
</dbReference>
<dbReference type="Proteomes" id="UP001388673">
    <property type="component" value="Unassembled WGS sequence"/>
</dbReference>
<evidence type="ECO:0000313" key="6">
    <source>
        <dbReference type="Proteomes" id="UP001388673"/>
    </source>
</evidence>
<gene>
    <name evidence="5" type="ORF">IAR55_004043</name>
</gene>
<keyword evidence="3" id="KW-0812">Transmembrane</keyword>
<organism evidence="5 6">
    <name type="scientific">Kwoniella newhampshirensis</name>
    <dbReference type="NCBI Taxonomy" id="1651941"/>
    <lineage>
        <taxon>Eukaryota</taxon>
        <taxon>Fungi</taxon>
        <taxon>Dikarya</taxon>
        <taxon>Basidiomycota</taxon>
        <taxon>Agaricomycotina</taxon>
        <taxon>Tremellomycetes</taxon>
        <taxon>Tremellales</taxon>
        <taxon>Cryptococcaceae</taxon>
        <taxon>Kwoniella</taxon>
    </lineage>
</organism>
<feature type="region of interest" description="Disordered" evidence="2">
    <location>
        <begin position="412"/>
        <end position="449"/>
    </location>
</feature>
<evidence type="ECO:0000256" key="1">
    <source>
        <dbReference type="ARBA" id="ARBA00022801"/>
    </source>
</evidence>
<feature type="transmembrane region" description="Helical" evidence="3">
    <location>
        <begin position="28"/>
        <end position="50"/>
    </location>
</feature>
<proteinExistence type="predicted"/>
<feature type="region of interest" description="Disordered" evidence="2">
    <location>
        <begin position="329"/>
        <end position="348"/>
    </location>
</feature>
<evidence type="ECO:0000259" key="4">
    <source>
        <dbReference type="Pfam" id="PF07859"/>
    </source>
</evidence>
<dbReference type="RefSeq" id="XP_066802525.1">
    <property type="nucleotide sequence ID" value="XM_066947146.1"/>
</dbReference>
<reference evidence="5 6" key="1">
    <citation type="journal article" date="2024" name="bioRxiv">
        <title>Comparative genomics of Cryptococcus and Kwoniella reveals pathogenesis evolution and contrasting karyotype dynamics via intercentromeric recombination or chromosome fusion.</title>
        <authorList>
            <person name="Coelho M.A."/>
            <person name="David-Palma M."/>
            <person name="Shea T."/>
            <person name="Bowers K."/>
            <person name="McGinley-Smith S."/>
            <person name="Mohammad A.W."/>
            <person name="Gnirke A."/>
            <person name="Yurkov A.M."/>
            <person name="Nowrousian M."/>
            <person name="Sun S."/>
            <person name="Cuomo C.A."/>
            <person name="Heitman J."/>
        </authorList>
    </citation>
    <scope>NUCLEOTIDE SEQUENCE [LARGE SCALE GENOMIC DNA]</scope>
    <source>
        <strain evidence="5 6">CBS 13917</strain>
    </source>
</reference>
<dbReference type="GeneID" id="92181301"/>
<keyword evidence="6" id="KW-1185">Reference proteome</keyword>
<keyword evidence="1" id="KW-0378">Hydrolase</keyword>
<dbReference type="Pfam" id="PF07859">
    <property type="entry name" value="Abhydrolase_3"/>
    <property type="match status" value="1"/>
</dbReference>
<keyword evidence="3" id="KW-1133">Transmembrane helix</keyword>
<dbReference type="EMBL" id="JBCAWK010000007">
    <property type="protein sequence ID" value="KAK8853339.1"/>
    <property type="molecule type" value="Genomic_DNA"/>
</dbReference>
<dbReference type="KEGG" id="kne:92181301"/>
<dbReference type="Gene3D" id="3.40.50.1820">
    <property type="entry name" value="alpha/beta hydrolase"/>
    <property type="match status" value="1"/>
</dbReference>
<dbReference type="AlphaFoldDB" id="A0AAW0YXY5"/>
<feature type="compositionally biased region" description="Basic and acidic residues" evidence="2">
    <location>
        <begin position="439"/>
        <end position="449"/>
    </location>
</feature>
<evidence type="ECO:0000256" key="3">
    <source>
        <dbReference type="SAM" id="Phobius"/>
    </source>
</evidence>
<protein>
    <recommendedName>
        <fullName evidence="4">Alpha/beta hydrolase fold-3 domain-containing protein</fullName>
    </recommendedName>
</protein>
<dbReference type="InterPro" id="IPR050300">
    <property type="entry name" value="GDXG_lipolytic_enzyme"/>
</dbReference>
<feature type="region of interest" description="Disordered" evidence="2">
    <location>
        <begin position="357"/>
        <end position="377"/>
    </location>
</feature>
<keyword evidence="3" id="KW-0472">Membrane</keyword>
<name>A0AAW0YXY5_9TREE</name>
<evidence type="ECO:0000313" key="5">
    <source>
        <dbReference type="EMBL" id="KAK8853339.1"/>
    </source>
</evidence>
<dbReference type="PANTHER" id="PTHR48081:SF26">
    <property type="entry name" value="ALPHA_BETA HYDROLASE FOLD-3 DOMAIN-CONTAINING PROTEIN"/>
    <property type="match status" value="1"/>
</dbReference>
<dbReference type="GO" id="GO:0016787">
    <property type="term" value="F:hydrolase activity"/>
    <property type="evidence" value="ECO:0007669"/>
    <property type="project" value="UniProtKB-KW"/>
</dbReference>
<feature type="domain" description="Alpha/beta hydrolase fold-3" evidence="4">
    <location>
        <begin position="103"/>
        <end position="199"/>
    </location>
</feature>
<dbReference type="InterPro" id="IPR013094">
    <property type="entry name" value="AB_hydrolase_3"/>
</dbReference>
<dbReference type="PANTHER" id="PTHR48081">
    <property type="entry name" value="AB HYDROLASE SUPERFAMILY PROTEIN C4A8.06C"/>
    <property type="match status" value="1"/>
</dbReference>
<comment type="caution">
    <text evidence="5">The sequence shown here is derived from an EMBL/GenBank/DDBJ whole genome shotgun (WGS) entry which is preliminary data.</text>
</comment>
<evidence type="ECO:0000256" key="2">
    <source>
        <dbReference type="SAM" id="MobiDB-lite"/>
    </source>
</evidence>
<dbReference type="InterPro" id="IPR029058">
    <property type="entry name" value="AB_hydrolase_fold"/>
</dbReference>
<accession>A0AAW0YXY5</accession>
<sequence length="449" mass="50680">MTSEAINRLLLVNAPSNALVRNPFFRRIYLSFFVLVTLFVLLPIWTVIYLPKSNRPRASWTLERCLRVRWSRRLCGLVARCEIDYMGRDLSIDPPRQFGDPVLVHFHGGGYLFGTAAETDLTSSICKSLVKHSPIHHVLSVDYRLAPSGPWPVPLLDAISTYYHLVKAEHIPERDIVVGGDSAGGHLAMALVRWLRDEGVGIEDTFGPFACSLLLRALPASTIHTSCYLSPASKLLPSSPHGADSFEHFPPTYIVYGDAERLVTSIQILWSRLELSRQCEKATVPDRLFVGRDAVHDFTIFPWMAEEAALVYEDLDTWLRELLAADLEVDEEETPVSPEEAQSPDWKDIALQRRLSRRKTRESLISTKSPTMGPVTDESGVMRMVEDMREEGMSMIDVPAFDLDLSPFAAQREDGDYEWGDGQKPWYEIDGSGSDESSDETHEETRKDR</sequence>